<name>A0A1I5VRH1_9LACT</name>
<dbReference type="Pfam" id="PF18863">
    <property type="entry name" value="AbiJ_NTD4"/>
    <property type="match status" value="1"/>
</dbReference>
<gene>
    <name evidence="2" type="ORF">SAMN04488506_0549</name>
</gene>
<evidence type="ECO:0000259" key="1">
    <source>
        <dbReference type="Pfam" id="PF18863"/>
    </source>
</evidence>
<sequence length="269" mass="31144">MEDVILIDSISDSLKNRFSNILYEVFEETVKISTYGTESFSWDLYRFLIEEFFKENITFSLSSRHHYTTYHEDVIQKLEELEWYMYYDLIEILAKVNLIYKNLKEKITRILEEEQSGYRLMENNEFVPITDEHSILTIDSASESPFEYAKTHLQNAISNLSEKENPDYNSVIREAINAVESCFIQVAGLQPNKKNTLGVAIKKIIDNHNNEIDLTFIKPFETMYGLASNNGIRHAGNEKTILSDLSDAILVLTTCSAIINYLSIKLILH</sequence>
<dbReference type="EMBL" id="FOXW01000002">
    <property type="protein sequence ID" value="SFQ10158.1"/>
    <property type="molecule type" value="Genomic_DNA"/>
</dbReference>
<protein>
    <recommendedName>
        <fullName evidence="1">HEPN AbiJ-N-terminal domain-containing protein</fullName>
    </recommendedName>
</protein>
<keyword evidence="3" id="KW-1185">Reference proteome</keyword>
<accession>A0A1I5VRH1</accession>
<feature type="domain" description="HEPN AbiJ-N-terminal" evidence="1">
    <location>
        <begin position="4"/>
        <end position="142"/>
    </location>
</feature>
<evidence type="ECO:0000313" key="3">
    <source>
        <dbReference type="Proteomes" id="UP000199136"/>
    </source>
</evidence>
<reference evidence="2 3" key="1">
    <citation type="submission" date="2016-10" db="EMBL/GenBank/DDBJ databases">
        <authorList>
            <person name="de Groot N.N."/>
        </authorList>
    </citation>
    <scope>NUCLEOTIDE SEQUENCE [LARGE SCALE GENOMIC DNA]</scope>
    <source>
        <strain evidence="2 3">DSM 20581</strain>
    </source>
</reference>
<proteinExistence type="predicted"/>
<organism evidence="2 3">
    <name type="scientific">Desemzia incerta</name>
    <dbReference type="NCBI Taxonomy" id="82801"/>
    <lineage>
        <taxon>Bacteria</taxon>
        <taxon>Bacillati</taxon>
        <taxon>Bacillota</taxon>
        <taxon>Bacilli</taxon>
        <taxon>Lactobacillales</taxon>
        <taxon>Carnobacteriaceae</taxon>
        <taxon>Desemzia</taxon>
    </lineage>
</organism>
<dbReference type="AlphaFoldDB" id="A0A1I5VRH1"/>
<dbReference type="Proteomes" id="UP000199136">
    <property type="component" value="Unassembled WGS sequence"/>
</dbReference>
<evidence type="ECO:0000313" key="2">
    <source>
        <dbReference type="EMBL" id="SFQ10158.1"/>
    </source>
</evidence>
<dbReference type="RefSeq" id="WP_244887631.1">
    <property type="nucleotide sequence ID" value="NZ_FOXW01000002.1"/>
</dbReference>
<dbReference type="InterPro" id="IPR049503">
    <property type="entry name" value="AbiJ_NTD4"/>
</dbReference>